<dbReference type="GO" id="GO:0006508">
    <property type="term" value="P:proteolysis"/>
    <property type="evidence" value="ECO:0007669"/>
    <property type="project" value="UniProtKB-KW"/>
</dbReference>
<feature type="domain" description="MPN" evidence="6">
    <location>
        <begin position="2"/>
        <end position="132"/>
    </location>
</feature>
<dbReference type="eggNOG" id="COG1310">
    <property type="taxonomic scope" value="Bacteria"/>
</dbReference>
<dbReference type="OrthoDB" id="9802958at2"/>
<name>I3Y0D6_SULBS</name>
<dbReference type="RefSeq" id="WP_014770523.1">
    <property type="nucleotide sequence ID" value="NC_018002.1"/>
</dbReference>
<dbReference type="InterPro" id="IPR037518">
    <property type="entry name" value="MPN"/>
</dbReference>
<dbReference type="CDD" id="cd08070">
    <property type="entry name" value="MPN_like"/>
    <property type="match status" value="1"/>
</dbReference>
<evidence type="ECO:0000256" key="4">
    <source>
        <dbReference type="ARBA" id="ARBA00022833"/>
    </source>
</evidence>
<dbReference type="InterPro" id="IPR000555">
    <property type="entry name" value="JAMM/MPN+_dom"/>
</dbReference>
<proteinExistence type="predicted"/>
<keyword evidence="3" id="KW-0378">Hydrolase</keyword>
<dbReference type="GO" id="GO:0008270">
    <property type="term" value="F:zinc ion binding"/>
    <property type="evidence" value="ECO:0007669"/>
    <property type="project" value="TreeGrafter"/>
</dbReference>
<dbReference type="Proteomes" id="UP000006176">
    <property type="component" value="Chromosome"/>
</dbReference>
<accession>I3Y0D6</accession>
<keyword evidence="4" id="KW-0862">Zinc</keyword>
<sequence length="134" mass="15189">MIKIPQSAYNEMVLHALKDNPIEACGYLAGINGEVKYAIPMRNTDESNEHFSFDPQEQFDAFKKTQKEGLRLIGVYHSHPETPARPSEEDIRLAFDPNVSYVIISLAGIEPDVKSFLIKNKTVEIEEIEIILEV</sequence>
<dbReference type="EMBL" id="CP003333">
    <property type="protein sequence ID" value="AFL69660.1"/>
    <property type="molecule type" value="Genomic_DNA"/>
</dbReference>
<evidence type="ECO:0000313" key="8">
    <source>
        <dbReference type="Proteomes" id="UP000006176"/>
    </source>
</evidence>
<dbReference type="InterPro" id="IPR051929">
    <property type="entry name" value="VirAsm_ModProt"/>
</dbReference>
<gene>
    <name evidence="7" type="ordered locus">Sulba_2393</name>
</gene>
<dbReference type="PATRIC" id="fig|760154.4.peg.2389"/>
<organism evidence="7 8">
    <name type="scientific">Sulfurospirillum barnesii (strain ATCC 700032 / DSM 10660 / SES-3)</name>
    <dbReference type="NCBI Taxonomy" id="760154"/>
    <lineage>
        <taxon>Bacteria</taxon>
        <taxon>Pseudomonadati</taxon>
        <taxon>Campylobacterota</taxon>
        <taxon>Epsilonproteobacteria</taxon>
        <taxon>Campylobacterales</taxon>
        <taxon>Sulfurospirillaceae</taxon>
        <taxon>Sulfurospirillum</taxon>
    </lineage>
</organism>
<protein>
    <submittedName>
        <fullName evidence="7">Putative metal-dependent protease of the PAD1/JAB1 superfamily</fullName>
    </submittedName>
</protein>
<dbReference type="Pfam" id="PF14464">
    <property type="entry name" value="Prok-JAB"/>
    <property type="match status" value="1"/>
</dbReference>
<dbReference type="Gene3D" id="3.40.140.10">
    <property type="entry name" value="Cytidine Deaminase, domain 2"/>
    <property type="match status" value="1"/>
</dbReference>
<dbReference type="FunFam" id="3.40.140.10:FF:000085">
    <property type="entry name" value="Mov34/MPN/PAD-1 family protein"/>
    <property type="match status" value="1"/>
</dbReference>
<keyword evidence="2" id="KW-0479">Metal-binding</keyword>
<dbReference type="KEGG" id="sba:Sulba_2393"/>
<dbReference type="GO" id="GO:0008235">
    <property type="term" value="F:metalloexopeptidase activity"/>
    <property type="evidence" value="ECO:0007669"/>
    <property type="project" value="TreeGrafter"/>
</dbReference>
<dbReference type="SMART" id="SM00232">
    <property type="entry name" value="JAB_MPN"/>
    <property type="match status" value="1"/>
</dbReference>
<dbReference type="PANTHER" id="PTHR34858:SF1">
    <property type="entry name" value="CYSO-CYSTEINE PEPTIDASE"/>
    <property type="match status" value="1"/>
</dbReference>
<evidence type="ECO:0000256" key="2">
    <source>
        <dbReference type="ARBA" id="ARBA00022723"/>
    </source>
</evidence>
<dbReference type="AlphaFoldDB" id="I3Y0D6"/>
<evidence type="ECO:0000313" key="7">
    <source>
        <dbReference type="EMBL" id="AFL69660.1"/>
    </source>
</evidence>
<dbReference type="PANTHER" id="PTHR34858">
    <property type="entry name" value="CYSO-CYSTEINE PEPTIDASE"/>
    <property type="match status" value="1"/>
</dbReference>
<dbReference type="STRING" id="760154.Sulba_2393"/>
<evidence type="ECO:0000256" key="1">
    <source>
        <dbReference type="ARBA" id="ARBA00022670"/>
    </source>
</evidence>
<keyword evidence="5" id="KW-0482">Metalloprotease</keyword>
<dbReference type="PROSITE" id="PS50249">
    <property type="entry name" value="MPN"/>
    <property type="match status" value="1"/>
</dbReference>
<evidence type="ECO:0000259" key="6">
    <source>
        <dbReference type="PROSITE" id="PS50249"/>
    </source>
</evidence>
<dbReference type="InterPro" id="IPR028090">
    <property type="entry name" value="JAB_dom_prok"/>
</dbReference>
<evidence type="ECO:0000256" key="3">
    <source>
        <dbReference type="ARBA" id="ARBA00022801"/>
    </source>
</evidence>
<keyword evidence="1 7" id="KW-0645">Protease</keyword>
<keyword evidence="8" id="KW-1185">Reference proteome</keyword>
<reference evidence="7 8" key="1">
    <citation type="submission" date="2012-06" db="EMBL/GenBank/DDBJ databases">
        <title>Complete sequence of Sulfurospirillum barnesii SES-3.</title>
        <authorList>
            <consortium name="US DOE Joint Genome Institute"/>
            <person name="Lucas S."/>
            <person name="Han J."/>
            <person name="Lapidus A."/>
            <person name="Cheng J.-F."/>
            <person name="Goodwin L."/>
            <person name="Pitluck S."/>
            <person name="Peters L."/>
            <person name="Ovchinnikova G."/>
            <person name="Lu M."/>
            <person name="Detter J.C."/>
            <person name="Han C."/>
            <person name="Tapia R."/>
            <person name="Land M."/>
            <person name="Hauser L."/>
            <person name="Kyrpides N."/>
            <person name="Ivanova N."/>
            <person name="Pagani I."/>
            <person name="Stolz J."/>
            <person name="Arkin A."/>
            <person name="Dehal P."/>
            <person name="Oremland R."/>
            <person name="Saltikov C."/>
            <person name="Basu P."/>
            <person name="Hollibaugh J."/>
            <person name="Newman D."/>
            <person name="Stolyar S."/>
            <person name="Hazen T."/>
            <person name="Woyke T."/>
        </authorList>
    </citation>
    <scope>NUCLEOTIDE SEQUENCE [LARGE SCALE GENOMIC DNA]</scope>
    <source>
        <strain evidence="8">ATCC 700032 / DSM 10660 / SES-3</strain>
    </source>
</reference>
<dbReference type="SUPFAM" id="SSF102712">
    <property type="entry name" value="JAB1/MPN domain"/>
    <property type="match status" value="1"/>
</dbReference>
<evidence type="ECO:0000256" key="5">
    <source>
        <dbReference type="ARBA" id="ARBA00023049"/>
    </source>
</evidence>
<dbReference type="HOGENOM" id="CLU_116765_1_1_7"/>